<protein>
    <submittedName>
        <fullName evidence="1">Uncharacterized protein</fullName>
    </submittedName>
</protein>
<dbReference type="AlphaFoldDB" id="A0A1F4ZPZ0"/>
<dbReference type="STRING" id="1797263.A2397_00675"/>
<dbReference type="EMBL" id="MEXR01000057">
    <property type="protein sequence ID" value="OGD08441.1"/>
    <property type="molecule type" value="Genomic_DNA"/>
</dbReference>
<sequence>MGEDSGSERWPKRVQTRKIEAMLVGQSDEAGRPFELQKPVMIIREQKGEDQGHTVFKLQHRSVGSRATDGKVVWGGDCPADVYGARDLKGSGAEKMPQVRIIEDPDRGVFFEVEGMMDQDEIDVFAASRRVREELGLPTERPVAIHKLNSVRMGYEKMVSIDEWRKWARKDLVFRADQFIDEKMKNWNWFEKTAGLPFYLGYKWAKKAELMIKGRRYIDQVEFYQEERDLQTQERVADLIFCKDEQEFTQVWGKVMNWVNVACEARGSGIIPGTDQPARFDVNNPDDVKRYAGEWLPAQIGLYLGRMHKHNLAANFPHAQNWSAVGTLVDLSSCFVPIQPGSEKLVKSEDLVATMKNLLVLFKLDSQENYFGQNFGSEMAEPAIKSFLEAYLKESGEKFTPGRIQNIGRVMGGKSQTAIFDGRISKGFRFMTDKEIFVMRGILEKSATNI</sequence>
<reference evidence="1 2" key="1">
    <citation type="journal article" date="2016" name="Nat. Commun.">
        <title>Thousands of microbial genomes shed light on interconnected biogeochemical processes in an aquifer system.</title>
        <authorList>
            <person name="Anantharaman K."/>
            <person name="Brown C.T."/>
            <person name="Hug L.A."/>
            <person name="Sharon I."/>
            <person name="Castelle C.J."/>
            <person name="Probst A.J."/>
            <person name="Thomas B.C."/>
            <person name="Singh A."/>
            <person name="Wilkins M.J."/>
            <person name="Karaoz U."/>
            <person name="Brodie E.L."/>
            <person name="Williams K.H."/>
            <person name="Hubbard S.S."/>
            <person name="Banfield J.F."/>
        </authorList>
    </citation>
    <scope>NUCLEOTIDE SEQUENCE [LARGE SCALE GENOMIC DNA]</scope>
</reference>
<name>A0A1F4ZPZ0_9BACT</name>
<accession>A0A1F4ZPZ0</accession>
<evidence type="ECO:0000313" key="2">
    <source>
        <dbReference type="Proteomes" id="UP000176424"/>
    </source>
</evidence>
<organism evidence="1 2">
    <name type="scientific">Candidatus Amesbacteria bacterium RIFOXYB1_FULL_44_23</name>
    <dbReference type="NCBI Taxonomy" id="1797263"/>
    <lineage>
        <taxon>Bacteria</taxon>
        <taxon>Candidatus Amesiibacteriota</taxon>
    </lineage>
</organism>
<comment type="caution">
    <text evidence="1">The sequence shown here is derived from an EMBL/GenBank/DDBJ whole genome shotgun (WGS) entry which is preliminary data.</text>
</comment>
<evidence type="ECO:0000313" key="1">
    <source>
        <dbReference type="EMBL" id="OGD08441.1"/>
    </source>
</evidence>
<gene>
    <name evidence="1" type="ORF">A2397_00675</name>
</gene>
<proteinExistence type="predicted"/>
<dbReference type="Proteomes" id="UP000176424">
    <property type="component" value="Unassembled WGS sequence"/>
</dbReference>